<dbReference type="GO" id="GO:0008233">
    <property type="term" value="F:peptidase activity"/>
    <property type="evidence" value="ECO:0007669"/>
    <property type="project" value="UniProtKB-KW"/>
</dbReference>
<keyword evidence="5" id="KW-0190">Covalent protein-DNA linkage</keyword>
<keyword evidence="7" id="KW-0456">Lyase</keyword>
<evidence type="ECO:0000256" key="7">
    <source>
        <dbReference type="ARBA" id="ARBA00023239"/>
    </source>
</evidence>
<evidence type="ECO:0000313" key="11">
    <source>
        <dbReference type="EMBL" id="BAL57530.1"/>
    </source>
</evidence>
<feature type="region of interest" description="Disordered" evidence="9">
    <location>
        <begin position="204"/>
        <end position="226"/>
    </location>
</feature>
<reference evidence="10" key="1">
    <citation type="journal article" date="2005" name="Environ. Microbiol.">
        <title>Genetic and functional properties of uncultivated thermophilic crenarchaeotes from a subsurface gold mine as revealed by analysis of genome fragments.</title>
        <authorList>
            <person name="Nunoura T."/>
            <person name="Hirayama H."/>
            <person name="Takami H."/>
            <person name="Oida H."/>
            <person name="Nishi S."/>
            <person name="Shimamura S."/>
            <person name="Suzuki Y."/>
            <person name="Inagaki F."/>
            <person name="Takai K."/>
            <person name="Nealson K.H."/>
            <person name="Horikoshi K."/>
        </authorList>
    </citation>
    <scope>NUCLEOTIDE SEQUENCE</scope>
</reference>
<dbReference type="GO" id="GO:0106300">
    <property type="term" value="P:protein-DNA covalent cross-linking repair"/>
    <property type="evidence" value="ECO:0007669"/>
    <property type="project" value="InterPro"/>
</dbReference>
<dbReference type="InterPro" id="IPR036590">
    <property type="entry name" value="SRAP-like"/>
</dbReference>
<evidence type="ECO:0000256" key="8">
    <source>
        <dbReference type="RuleBase" id="RU364100"/>
    </source>
</evidence>
<dbReference type="AlphaFoldDB" id="H5SJC3"/>
<dbReference type="InterPro" id="IPR003738">
    <property type="entry name" value="SRAP"/>
</dbReference>
<sequence>MCGRFSLTLNAEQIESRLGVSVPQSYRPRYNIAPTQEILALISEGQGRILQHLRWGLIPHWAKDPKIAQKLINARAETLWEKPSFRDAVRRRRCLIIADGFYEWRQTPQGKKIPVYVRLKSKEPFGFAGLWETWQSPDGQTLKTCTIITTEPNELIKPIHNRMPVIVPRDLEELWLDPSPKARAELERVLRPYRAEELELFDVSSAVNSPTNDGPECVQPKGQPSL</sequence>
<evidence type="ECO:0000313" key="10">
    <source>
        <dbReference type="EMBL" id="BAL56259.1"/>
    </source>
</evidence>
<gene>
    <name evidence="10" type="ORF">HGMM_F35G12C30</name>
    <name evidence="11" type="ORF">HGMM_F51D07C11</name>
</gene>
<evidence type="ECO:0000256" key="9">
    <source>
        <dbReference type="SAM" id="MobiDB-lite"/>
    </source>
</evidence>
<comment type="similarity">
    <text evidence="1 8">Belongs to the SOS response-associated peptidase family.</text>
</comment>
<evidence type="ECO:0000256" key="3">
    <source>
        <dbReference type="ARBA" id="ARBA00022763"/>
    </source>
</evidence>
<proteinExistence type="inferred from homology"/>
<organism evidence="10">
    <name type="scientific">uncultured Acetothermia bacterium</name>
    <dbReference type="NCBI Taxonomy" id="236499"/>
    <lineage>
        <taxon>Bacteria</taxon>
        <taxon>Candidatus Bipolaricaulota</taxon>
        <taxon>environmental samples</taxon>
    </lineage>
</organism>
<dbReference type="PANTHER" id="PTHR13604:SF0">
    <property type="entry name" value="ABASIC SITE PROCESSING PROTEIN HMCES"/>
    <property type="match status" value="1"/>
</dbReference>
<reference evidence="10" key="2">
    <citation type="journal article" date="2012" name="PLoS ONE">
        <title>A Deeply Branching Thermophilic Bacterium with an Ancient Acetyl-CoA Pathway Dominates a Subsurface Ecosystem.</title>
        <authorList>
            <person name="Takami H."/>
            <person name="Noguchi H."/>
            <person name="Takaki Y."/>
            <person name="Uchiyama I."/>
            <person name="Toyoda A."/>
            <person name="Nishi S."/>
            <person name="Chee G.-J."/>
            <person name="Arai W."/>
            <person name="Nunoura T."/>
            <person name="Itoh T."/>
            <person name="Hattori M."/>
            <person name="Takai K."/>
        </authorList>
    </citation>
    <scope>NUCLEOTIDE SEQUENCE</scope>
</reference>
<dbReference type="GO" id="GO:0003697">
    <property type="term" value="F:single-stranded DNA binding"/>
    <property type="evidence" value="ECO:0007669"/>
    <property type="project" value="InterPro"/>
</dbReference>
<evidence type="ECO:0000256" key="6">
    <source>
        <dbReference type="ARBA" id="ARBA00023125"/>
    </source>
</evidence>
<keyword evidence="4 8" id="KW-0378">Hydrolase</keyword>
<keyword evidence="6" id="KW-0238">DNA-binding</keyword>
<evidence type="ECO:0000256" key="1">
    <source>
        <dbReference type="ARBA" id="ARBA00008136"/>
    </source>
</evidence>
<dbReference type="EC" id="3.4.-.-" evidence="8"/>
<keyword evidence="3" id="KW-0227">DNA damage</keyword>
<accession>H5SJC3</accession>
<evidence type="ECO:0000256" key="4">
    <source>
        <dbReference type="ARBA" id="ARBA00022801"/>
    </source>
</evidence>
<dbReference type="GO" id="GO:0016829">
    <property type="term" value="F:lyase activity"/>
    <property type="evidence" value="ECO:0007669"/>
    <property type="project" value="UniProtKB-KW"/>
</dbReference>
<dbReference type="Pfam" id="PF02586">
    <property type="entry name" value="SRAP"/>
    <property type="match status" value="1"/>
</dbReference>
<evidence type="ECO:0000256" key="2">
    <source>
        <dbReference type="ARBA" id="ARBA00022670"/>
    </source>
</evidence>
<dbReference type="GO" id="GO:0006508">
    <property type="term" value="P:proteolysis"/>
    <property type="evidence" value="ECO:0007669"/>
    <property type="project" value="UniProtKB-KW"/>
</dbReference>
<keyword evidence="2 8" id="KW-0645">Protease</keyword>
<name>H5SJC3_9BACT</name>
<dbReference type="PANTHER" id="PTHR13604">
    <property type="entry name" value="DC12-RELATED"/>
    <property type="match status" value="1"/>
</dbReference>
<dbReference type="EMBL" id="AP011741">
    <property type="protein sequence ID" value="BAL56259.1"/>
    <property type="molecule type" value="Genomic_DNA"/>
</dbReference>
<dbReference type="EMBL" id="AP011778">
    <property type="protein sequence ID" value="BAL57530.1"/>
    <property type="molecule type" value="Genomic_DNA"/>
</dbReference>
<evidence type="ECO:0000256" key="5">
    <source>
        <dbReference type="ARBA" id="ARBA00023124"/>
    </source>
</evidence>
<dbReference type="SUPFAM" id="SSF143081">
    <property type="entry name" value="BB1717-like"/>
    <property type="match status" value="1"/>
</dbReference>
<dbReference type="Gene3D" id="3.90.1680.10">
    <property type="entry name" value="SOS response associated peptidase-like"/>
    <property type="match status" value="1"/>
</dbReference>
<protein>
    <recommendedName>
        <fullName evidence="8">Abasic site processing protein</fullName>
        <ecNumber evidence="8">3.4.-.-</ecNumber>
    </recommendedName>
</protein>